<protein>
    <submittedName>
        <fullName evidence="1">Uncharacterized protein</fullName>
    </submittedName>
</protein>
<name>A0AAJ0G8T7_9PEZI</name>
<sequence>MSEISPDDPDADFEDLKAVPALSQINPVGVYKDREYRSFNVLQVGVFGVGVSGVKPHSGMKVAANSITSTLLTGSPGIIPAASYISLTLESLYIGCVANTASSVTGVPQQCTVAFTAYQPGSDIAYETINEQFDPTDKVLSSMAKVTFPSRWKKMSKISIAIVQATTTSPLAALFFDDISYELYKS</sequence>
<evidence type="ECO:0000313" key="1">
    <source>
        <dbReference type="EMBL" id="KAK3048413.1"/>
    </source>
</evidence>
<evidence type="ECO:0000313" key="2">
    <source>
        <dbReference type="Proteomes" id="UP001271007"/>
    </source>
</evidence>
<dbReference type="EMBL" id="JAWDJX010000049">
    <property type="protein sequence ID" value="KAK3048413.1"/>
    <property type="molecule type" value="Genomic_DNA"/>
</dbReference>
<keyword evidence="2" id="KW-1185">Reference proteome</keyword>
<reference evidence="1" key="1">
    <citation type="submission" date="2023-04" db="EMBL/GenBank/DDBJ databases">
        <title>Black Yeasts Isolated from many extreme environments.</title>
        <authorList>
            <person name="Coleine C."/>
            <person name="Stajich J.E."/>
            <person name="Selbmann L."/>
        </authorList>
    </citation>
    <scope>NUCLEOTIDE SEQUENCE</scope>
    <source>
        <strain evidence="1">CCFEE 5312</strain>
    </source>
</reference>
<comment type="caution">
    <text evidence="1">The sequence shown here is derived from an EMBL/GenBank/DDBJ whole genome shotgun (WGS) entry which is preliminary data.</text>
</comment>
<dbReference type="Proteomes" id="UP001271007">
    <property type="component" value="Unassembled WGS sequence"/>
</dbReference>
<organism evidence="1 2">
    <name type="scientific">Extremus antarcticus</name>
    <dbReference type="NCBI Taxonomy" id="702011"/>
    <lineage>
        <taxon>Eukaryota</taxon>
        <taxon>Fungi</taxon>
        <taxon>Dikarya</taxon>
        <taxon>Ascomycota</taxon>
        <taxon>Pezizomycotina</taxon>
        <taxon>Dothideomycetes</taxon>
        <taxon>Dothideomycetidae</taxon>
        <taxon>Mycosphaerellales</taxon>
        <taxon>Extremaceae</taxon>
        <taxon>Extremus</taxon>
    </lineage>
</organism>
<dbReference type="AlphaFoldDB" id="A0AAJ0G8T7"/>
<gene>
    <name evidence="1" type="ORF">LTR09_010244</name>
</gene>
<proteinExistence type="predicted"/>
<accession>A0AAJ0G8T7</accession>